<keyword evidence="2" id="KW-0732">Signal</keyword>
<organism evidence="3 4">
    <name type="scientific">Planobispora takensis</name>
    <dbReference type="NCBI Taxonomy" id="1367882"/>
    <lineage>
        <taxon>Bacteria</taxon>
        <taxon>Bacillati</taxon>
        <taxon>Actinomycetota</taxon>
        <taxon>Actinomycetes</taxon>
        <taxon>Streptosporangiales</taxon>
        <taxon>Streptosporangiaceae</taxon>
        <taxon>Planobispora</taxon>
    </lineage>
</organism>
<name>A0A8J3T4L7_9ACTN</name>
<dbReference type="Proteomes" id="UP000634476">
    <property type="component" value="Unassembled WGS sequence"/>
</dbReference>
<evidence type="ECO:0000256" key="2">
    <source>
        <dbReference type="SAM" id="SignalP"/>
    </source>
</evidence>
<protein>
    <submittedName>
        <fullName evidence="3">Uncharacterized protein</fullName>
    </submittedName>
</protein>
<gene>
    <name evidence="3" type="ORF">Pta02_68280</name>
</gene>
<proteinExistence type="predicted"/>
<reference evidence="3" key="1">
    <citation type="submission" date="2021-01" db="EMBL/GenBank/DDBJ databases">
        <title>Whole genome shotgun sequence of Planobispora takensis NBRC 109077.</title>
        <authorList>
            <person name="Komaki H."/>
            <person name="Tamura T."/>
        </authorList>
    </citation>
    <scope>NUCLEOTIDE SEQUENCE</scope>
    <source>
        <strain evidence="3">NBRC 109077</strain>
    </source>
</reference>
<dbReference type="EMBL" id="BOOK01000056">
    <property type="protein sequence ID" value="GII04820.1"/>
    <property type="molecule type" value="Genomic_DNA"/>
</dbReference>
<comment type="caution">
    <text evidence="3">The sequence shown here is derived from an EMBL/GenBank/DDBJ whole genome shotgun (WGS) entry which is preliminary data.</text>
</comment>
<keyword evidence="4" id="KW-1185">Reference proteome</keyword>
<sequence>MRIRILAAAVVTAGALVTVMTGAAGAATSATPPSPAVPVEEGDFVIVCEGGEGSEGHVVVTRHRLADDEVRRLKGKAKKFRESGDVVIVKRPDGIEVTRAVPVKAGRHGVVARSARPGKPFHARPAKPAKPLPDDLVVACGEPESVEKIEIKKIKE</sequence>
<dbReference type="RefSeq" id="WP_203879054.1">
    <property type="nucleotide sequence ID" value="NZ_BOOK01000056.1"/>
</dbReference>
<evidence type="ECO:0000256" key="1">
    <source>
        <dbReference type="SAM" id="MobiDB-lite"/>
    </source>
</evidence>
<feature type="chain" id="PRO_5035260960" evidence="2">
    <location>
        <begin position="27"/>
        <end position="156"/>
    </location>
</feature>
<feature type="signal peptide" evidence="2">
    <location>
        <begin position="1"/>
        <end position="26"/>
    </location>
</feature>
<dbReference type="AlphaFoldDB" id="A0A8J3T4L7"/>
<accession>A0A8J3T4L7</accession>
<evidence type="ECO:0000313" key="3">
    <source>
        <dbReference type="EMBL" id="GII04820.1"/>
    </source>
</evidence>
<evidence type="ECO:0000313" key="4">
    <source>
        <dbReference type="Proteomes" id="UP000634476"/>
    </source>
</evidence>
<feature type="region of interest" description="Disordered" evidence="1">
    <location>
        <begin position="108"/>
        <end position="134"/>
    </location>
</feature>